<comment type="caution">
    <text evidence="4">The sequence shown here is derived from an EMBL/GenBank/DDBJ whole genome shotgun (WGS) entry which is preliminary data.</text>
</comment>
<dbReference type="Gene3D" id="1.10.10.10">
    <property type="entry name" value="Winged helix-like DNA-binding domain superfamily/Winged helix DNA-binding domain"/>
    <property type="match status" value="1"/>
</dbReference>
<proteinExistence type="predicted"/>
<dbReference type="SMART" id="SM00862">
    <property type="entry name" value="Trans_reg_C"/>
    <property type="match status" value="1"/>
</dbReference>
<dbReference type="GO" id="GO:0003677">
    <property type="term" value="F:DNA binding"/>
    <property type="evidence" value="ECO:0007669"/>
    <property type="project" value="UniProtKB-UniRule"/>
</dbReference>
<evidence type="ECO:0000256" key="1">
    <source>
        <dbReference type="ARBA" id="ARBA00023125"/>
    </source>
</evidence>
<dbReference type="RefSeq" id="WP_099616223.1">
    <property type="nucleotide sequence ID" value="NZ_KZ319339.1"/>
</dbReference>
<feature type="DNA-binding region" description="OmpR/PhoB-type" evidence="2">
    <location>
        <begin position="552"/>
        <end position="650"/>
    </location>
</feature>
<reference evidence="4 5" key="1">
    <citation type="submission" date="2017-09" db="EMBL/GenBank/DDBJ databases">
        <title>The draft genome sequences of Marinobacter guineae M3B.</title>
        <authorList>
            <person name="Cao J."/>
        </authorList>
    </citation>
    <scope>NUCLEOTIDE SEQUENCE [LARGE SCALE GENOMIC DNA]</scope>
    <source>
        <strain evidence="4 5">M3B</strain>
    </source>
</reference>
<keyword evidence="1 2" id="KW-0238">DNA-binding</keyword>
<dbReference type="Pfam" id="PF13191">
    <property type="entry name" value="AAA_16"/>
    <property type="match status" value="1"/>
</dbReference>
<evidence type="ECO:0000313" key="5">
    <source>
        <dbReference type="Proteomes" id="UP000229044"/>
    </source>
</evidence>
<dbReference type="Pfam" id="PF00486">
    <property type="entry name" value="Trans_reg_C"/>
    <property type="match status" value="1"/>
</dbReference>
<dbReference type="InterPro" id="IPR041664">
    <property type="entry name" value="AAA_16"/>
</dbReference>
<evidence type="ECO:0000256" key="2">
    <source>
        <dbReference type="PROSITE-ProRule" id="PRU01091"/>
    </source>
</evidence>
<dbReference type="InterPro" id="IPR016032">
    <property type="entry name" value="Sig_transdc_resp-reg_C-effctor"/>
</dbReference>
<feature type="domain" description="OmpR/PhoB-type" evidence="3">
    <location>
        <begin position="552"/>
        <end position="650"/>
    </location>
</feature>
<dbReference type="InterPro" id="IPR001867">
    <property type="entry name" value="OmpR/PhoB-type_DNA-bd"/>
</dbReference>
<dbReference type="GO" id="GO:0006355">
    <property type="term" value="P:regulation of DNA-templated transcription"/>
    <property type="evidence" value="ECO:0007669"/>
    <property type="project" value="InterPro"/>
</dbReference>
<sequence length="651" mass="71975">MSQRMSDLLAVQAHRNFVGREDEIAALLSVLDPEGPRVLHVHGIAGIGKTALLDHFTRAARNRGATVINLDCRNVEPTEPGLLQALGEAMGGVYPDVETLFERLESIGGTMVLAFDTYEVFRLLDTWLRQVFVPDLPENVRVLFFARQRPLAAWHATPGWGWLLKSVPVKPLSGCEAAKLLTSLGVQPEATSVIVHATHGHPLALKLAAAAAREEPFTHWLPQAPLQHALEELTHIFLKDVEDTTTRQILEGAAITRRTTVSLLGALFPELVPHDGYERLRKLPFVDTTSDGLIIHDAVREAIASSLHASDPSRHLTYRRAAWHQLRAEAESASSGDLWRYTADMLYLIENPVVREAFFPSGTPQFSVEVAQPGDAQALTAIIRAHEGEEAAAAMVQWWRRMPPAFSVVRGADGEALGLCCKLRSDQVEPRWLLDDPVTREWCRHLRDKPMAGGELALFCRRWLSLDEGDSPSEAQAAVWLDLKRTYMELRPALRRVYLTARNLAAYAPVAQRLGIEVLAGREVSLDGNLYPSAVLDFGPASVDGWLAKLAANELGVHTELDLLDPEARELLLDNARVALTPLEFGVMQHLQASQGKAVSRTELLRDVWGTRYEGGSNVVDAVVRTLRRKLGARADRIETVSGVGYRLRPS</sequence>
<dbReference type="OrthoDB" id="8430416at2"/>
<dbReference type="GO" id="GO:0000160">
    <property type="term" value="P:phosphorelay signal transduction system"/>
    <property type="evidence" value="ECO:0007669"/>
    <property type="project" value="InterPro"/>
</dbReference>
<dbReference type="AlphaFoldDB" id="A0A2G1VHT0"/>
<protein>
    <submittedName>
        <fullName evidence="4">Transcriptional regulator</fullName>
    </submittedName>
</protein>
<gene>
    <name evidence="4" type="ORF">CLH62_00585</name>
</gene>
<dbReference type="InterPro" id="IPR027417">
    <property type="entry name" value="P-loop_NTPase"/>
</dbReference>
<dbReference type="InterPro" id="IPR036388">
    <property type="entry name" value="WH-like_DNA-bd_sf"/>
</dbReference>
<dbReference type="CDD" id="cd00383">
    <property type="entry name" value="trans_reg_C"/>
    <property type="match status" value="1"/>
</dbReference>
<accession>A0A2G1VHT0</accession>
<dbReference type="PROSITE" id="PS51755">
    <property type="entry name" value="OMPR_PHOB"/>
    <property type="match status" value="1"/>
</dbReference>
<keyword evidence="5" id="KW-1185">Reference proteome</keyword>
<evidence type="ECO:0000259" key="3">
    <source>
        <dbReference type="PROSITE" id="PS51755"/>
    </source>
</evidence>
<dbReference type="Proteomes" id="UP000229044">
    <property type="component" value="Unassembled WGS sequence"/>
</dbReference>
<name>A0A2G1VHT0_9GAMM</name>
<organism evidence="4 5">
    <name type="scientific">Marinobacter guineae</name>
    <dbReference type="NCBI Taxonomy" id="432303"/>
    <lineage>
        <taxon>Bacteria</taxon>
        <taxon>Pseudomonadati</taxon>
        <taxon>Pseudomonadota</taxon>
        <taxon>Gammaproteobacteria</taxon>
        <taxon>Pseudomonadales</taxon>
        <taxon>Marinobacteraceae</taxon>
        <taxon>Marinobacter</taxon>
    </lineage>
</organism>
<dbReference type="EMBL" id="NTFI01000001">
    <property type="protein sequence ID" value="PHQ26140.1"/>
    <property type="molecule type" value="Genomic_DNA"/>
</dbReference>
<dbReference type="Gene3D" id="3.40.50.300">
    <property type="entry name" value="P-loop containing nucleotide triphosphate hydrolases"/>
    <property type="match status" value="1"/>
</dbReference>
<dbReference type="SUPFAM" id="SSF52540">
    <property type="entry name" value="P-loop containing nucleoside triphosphate hydrolases"/>
    <property type="match status" value="1"/>
</dbReference>
<evidence type="ECO:0000313" key="4">
    <source>
        <dbReference type="EMBL" id="PHQ26140.1"/>
    </source>
</evidence>
<dbReference type="SUPFAM" id="SSF46894">
    <property type="entry name" value="C-terminal effector domain of the bipartite response regulators"/>
    <property type="match status" value="1"/>
</dbReference>